<proteinExistence type="predicted"/>
<dbReference type="EMBL" id="DAAWCK010000010">
    <property type="protein sequence ID" value="HAF7256927.1"/>
    <property type="molecule type" value="Genomic_DNA"/>
</dbReference>
<dbReference type="InterPro" id="IPR007560">
    <property type="entry name" value="Restrct_endonuc_IV_Mrr"/>
</dbReference>
<dbReference type="InterPro" id="IPR027417">
    <property type="entry name" value="P-loop_NTPase"/>
</dbReference>
<keyword evidence="6" id="KW-0547">Nucleotide-binding</keyword>
<dbReference type="Gene3D" id="3.40.50.300">
    <property type="entry name" value="P-loop containing nucleotide triphosphate hydrolases"/>
    <property type="match status" value="1"/>
</dbReference>
<accession>A0A3T2YF57</accession>
<dbReference type="RefSeq" id="WP_023212151.1">
    <property type="nucleotide sequence ID" value="NZ_CBDGUR010000002.1"/>
</dbReference>
<dbReference type="SUPFAM" id="SSF52540">
    <property type="entry name" value="P-loop containing nucleoside triphosphate hydrolases"/>
    <property type="match status" value="1"/>
</dbReference>
<dbReference type="EMBL" id="AAHXAU010000002">
    <property type="protein sequence ID" value="ECB2718344.1"/>
    <property type="molecule type" value="Genomic_DNA"/>
</dbReference>
<dbReference type="Pfam" id="PF20703">
    <property type="entry name" value="nSTAND1"/>
    <property type="match status" value="1"/>
</dbReference>
<dbReference type="GO" id="GO:0003677">
    <property type="term" value="F:DNA binding"/>
    <property type="evidence" value="ECO:0007669"/>
    <property type="project" value="InterPro"/>
</dbReference>
<sequence>MARPLPLNKDLIVCVPSNYSNTSRGKFFENFCADILRRQSYRIDGMEVRKSGMEIDIQATHTPSNEKLYVECKFMQQKVDSSVVDLAFSQAFRLRVKKIALFSISDLGKDAQSTLEDYRLDERIDYSFFDKKEILISIIATGKVEDIPTDDIPAKYTSATLLVHPEIEMTWLLQEVENGSPIRVVPFAINKNSKIPSVSRISDIIKEQGLFEGLEVTDFYILSEPEQTVSSSKLSENYEREIVSEIILADDFMDYKPCQPKDFVGREYIQKEVWDYLENVRGNSSQSRVLSLIGGSGNGKSSLIARLSSRFKNQKWKNKFFLTPVDVRSARGGRFVAEAVVKAFSSAIKEGFIEYEKPFLIESVTDIIGSESVQECLKYLSEHDKVLTIFFDQFEEVFMKEELFGLFKEFERFALDVSALQSNLVVGFSWRTGITLGDENPAYSMWNRLKDYRVEKKLEPFDLKDSSKLINSFELNTGFKLNKPLRTRLIQQAQGYPWLLKKLCIHVFKKLKGGISQDQMLVSQLQISNLFHEDLDRPEKQNSCLKFVAKNSPISQYEVTKEFGSDTVLELISDRMVIKTGEKLSVYWDVFRDYLKGNDLPVIPWSYMPSTSPKMVLLILDVVNSFKTISLDELQTKLKYSRGTLINVLMDLQYFVLIDRDLNGNILCKQTITNVPEFLREHFKSHSVLLELAENIVDADLRRVPIDKYESIIAHTYKNKDGGYPKSYSSKLLAWLQFTGLIAVIGKSVVIYDGELFSPAFGAIDLDKRGARNRRGSLFLAATSPEKTLEVAEYLCANKKMSHSFIQANKHRNAVQDLISLGFCSRQDDGVVINNKIEVILESISLERALARLVTESPAIKILNAYVNKFGDDDKKMMGAALAKELERTWTPASTTRYIYALMRYRNFALETL</sequence>
<dbReference type="Proteomes" id="UP000319682">
    <property type="component" value="Unassembled WGS sequence"/>
</dbReference>
<protein>
    <submittedName>
        <fullName evidence="6">ATP-binding protein</fullName>
    </submittedName>
</protein>
<dbReference type="EMBL" id="AAHNRG010000045">
    <property type="protein sequence ID" value="EBY2813582.1"/>
    <property type="molecule type" value="Genomic_DNA"/>
</dbReference>
<organism evidence="6">
    <name type="scientific">Salmonella enterica subsp. enterica serovar Panama</name>
    <dbReference type="NCBI Taxonomy" id="29472"/>
    <lineage>
        <taxon>Bacteria</taxon>
        <taxon>Pseudomonadati</taxon>
        <taxon>Pseudomonadota</taxon>
        <taxon>Gammaproteobacteria</taxon>
        <taxon>Enterobacterales</taxon>
        <taxon>Enterobacteriaceae</taxon>
        <taxon>Salmonella</taxon>
    </lineage>
</organism>
<reference evidence="7" key="4">
    <citation type="submission" date="2018-07" db="EMBL/GenBank/DDBJ databases">
        <authorList>
            <consortium name="NCBI Pathogen Detection Project"/>
        </authorList>
    </citation>
    <scope>NUCLEOTIDE SEQUENCE</scope>
    <source>
        <strain evidence="7">13-2237</strain>
    </source>
</reference>
<reference evidence="6" key="3">
    <citation type="submission" date="2018-07" db="EMBL/GenBank/DDBJ databases">
        <authorList>
            <person name="Ashton P.M."/>
            <person name="Dallman T."/>
            <person name="Nair S."/>
            <person name="De Pinna E."/>
            <person name="Peters T."/>
            <person name="Grant K."/>
        </authorList>
    </citation>
    <scope>NUCLEOTIDE SEQUENCE</scope>
    <source>
        <strain evidence="3">245122</strain>
        <strain evidence="6">333397</strain>
    </source>
</reference>
<gene>
    <name evidence="5" type="ORF">B9668_22430</name>
    <name evidence="6" type="ORF">CC707_16075</name>
    <name evidence="8" type="ORF">DNP18_05715</name>
    <name evidence="3" type="ORF">DVF77_21715</name>
    <name evidence="4" type="ORF">EVY66_01885</name>
    <name evidence="7" type="ORF">G9X39_001586</name>
</gene>
<dbReference type="Pfam" id="PF04471">
    <property type="entry name" value="Mrr_cat"/>
    <property type="match status" value="1"/>
</dbReference>
<feature type="domain" description="Novel STAND NTPase 1" evidence="2">
    <location>
        <begin position="255"/>
        <end position="402"/>
    </location>
</feature>
<reference evidence="8 9" key="2">
    <citation type="submission" date="2018-06" db="EMBL/GenBank/DDBJ databases">
        <title>Investigation of an outbreak of Salmonella Panama causing invasive infection in children in Taiwan.</title>
        <authorList>
            <person name="Feng Y."/>
            <person name="Chiu C.-H."/>
        </authorList>
    </citation>
    <scope>NUCLEOTIDE SEQUENCE [LARGE SCALE GENOMIC DNA]</scope>
    <source>
        <strain evidence="8 9">B79</strain>
    </source>
</reference>
<evidence type="ECO:0000313" key="5">
    <source>
        <dbReference type="EMBL" id="EDG9355102.1"/>
    </source>
</evidence>
<dbReference type="GO" id="GO:0009307">
    <property type="term" value="P:DNA restriction-modification system"/>
    <property type="evidence" value="ECO:0007669"/>
    <property type="project" value="InterPro"/>
</dbReference>
<dbReference type="EMBL" id="QLHR01000002">
    <property type="protein sequence ID" value="TRT00609.1"/>
    <property type="molecule type" value="Genomic_DNA"/>
</dbReference>
<reference evidence="5" key="5">
    <citation type="submission" date="2018-07" db="EMBL/GenBank/DDBJ databases">
        <authorList>
            <consortium name="PulseNet: The National Subtyping Network for Foodborne Disease Surveillance"/>
            <person name="Tarr C.L."/>
            <person name="Trees E."/>
            <person name="Katz L.S."/>
            <person name="Carleton-Romer H.A."/>
            <person name="Stroika S."/>
            <person name="Kucerova Z."/>
            <person name="Roache K.F."/>
            <person name="Sabol A.L."/>
            <person name="Besser J."/>
            <person name="Gerner-Smidt P."/>
        </authorList>
    </citation>
    <scope>NUCLEOTIDE SEQUENCE</scope>
    <source>
        <strain evidence="5">PNUSAS011022</strain>
    </source>
</reference>
<dbReference type="InterPro" id="IPR011335">
    <property type="entry name" value="Restrct_endonuc-II-like"/>
</dbReference>
<dbReference type="GO" id="GO:0005524">
    <property type="term" value="F:ATP binding"/>
    <property type="evidence" value="ECO:0007669"/>
    <property type="project" value="UniProtKB-KW"/>
</dbReference>
<comment type="caution">
    <text evidence="6">The sequence shown here is derived from an EMBL/GenBank/DDBJ whole genome shotgun (WGS) entry which is preliminary data.</text>
</comment>
<evidence type="ECO:0000313" key="9">
    <source>
        <dbReference type="Proteomes" id="UP000319682"/>
    </source>
</evidence>
<dbReference type="GO" id="GO:0004519">
    <property type="term" value="F:endonuclease activity"/>
    <property type="evidence" value="ECO:0007669"/>
    <property type="project" value="InterPro"/>
</dbReference>
<dbReference type="EMBL" id="AAMFVA010000016">
    <property type="protein sequence ID" value="EDG9355102.1"/>
    <property type="molecule type" value="Genomic_DNA"/>
</dbReference>
<reference evidence="7" key="1">
    <citation type="journal article" date="2018" name="Genome Biol.">
        <title>SKESA: strategic k-mer extension for scrupulous assemblies.</title>
        <authorList>
            <person name="Souvorov A."/>
            <person name="Agarwala R."/>
            <person name="Lipman D.J."/>
        </authorList>
    </citation>
    <scope>NUCLEOTIDE SEQUENCE</scope>
    <source>
        <strain evidence="7">13-2237</strain>
    </source>
</reference>
<evidence type="ECO:0000313" key="8">
    <source>
        <dbReference type="EMBL" id="TRT00609.1"/>
    </source>
</evidence>
<evidence type="ECO:0000259" key="2">
    <source>
        <dbReference type="Pfam" id="PF20703"/>
    </source>
</evidence>
<keyword evidence="6" id="KW-0067">ATP-binding</keyword>
<dbReference type="InterPro" id="IPR049052">
    <property type="entry name" value="nSTAND1"/>
</dbReference>
<evidence type="ECO:0000313" key="6">
    <source>
        <dbReference type="EMBL" id="EDI0272617.1"/>
    </source>
</evidence>
<name>A0A3T2YF57_SALET</name>
<evidence type="ECO:0000313" key="3">
    <source>
        <dbReference type="EMBL" id="EBY2813582.1"/>
    </source>
</evidence>
<dbReference type="EMBL" id="AAMJPF010000021">
    <property type="protein sequence ID" value="EDI0272617.1"/>
    <property type="molecule type" value="Genomic_DNA"/>
</dbReference>
<reference evidence="4" key="6">
    <citation type="submission" date="2019-02" db="EMBL/GenBank/DDBJ databases">
        <authorList>
            <consortium name="GenomeTrakr network: Whole genome sequencing for foodborne pathogen traceback"/>
        </authorList>
    </citation>
    <scope>NUCLEOTIDE SEQUENCE</scope>
    <source>
        <strain evidence="4">FSIS11917443</strain>
    </source>
</reference>
<dbReference type="AlphaFoldDB" id="A0A3T2YF57"/>
<evidence type="ECO:0000313" key="7">
    <source>
        <dbReference type="EMBL" id="HAF7256927.1"/>
    </source>
</evidence>
<evidence type="ECO:0000313" key="4">
    <source>
        <dbReference type="EMBL" id="ECB2718344.1"/>
    </source>
</evidence>
<dbReference type="SUPFAM" id="SSF52980">
    <property type="entry name" value="Restriction endonuclease-like"/>
    <property type="match status" value="1"/>
</dbReference>
<feature type="domain" description="Restriction endonuclease type IV Mrr" evidence="1">
    <location>
        <begin position="24"/>
        <end position="117"/>
    </location>
</feature>
<evidence type="ECO:0000259" key="1">
    <source>
        <dbReference type="Pfam" id="PF04471"/>
    </source>
</evidence>